<dbReference type="RefSeq" id="WP_154790635.1">
    <property type="nucleotide sequence ID" value="NZ_WMBB01000013.1"/>
</dbReference>
<proteinExistence type="predicted"/>
<dbReference type="Proteomes" id="UP000432464">
    <property type="component" value="Unassembled WGS sequence"/>
</dbReference>
<evidence type="ECO:0000313" key="1">
    <source>
        <dbReference type="EMBL" id="MTE16212.1"/>
    </source>
</evidence>
<organism evidence="1 2">
    <name type="scientific">Nocardia aurantiaca</name>
    <dbReference type="NCBI Taxonomy" id="2675850"/>
    <lineage>
        <taxon>Bacteria</taxon>
        <taxon>Bacillati</taxon>
        <taxon>Actinomycetota</taxon>
        <taxon>Actinomycetes</taxon>
        <taxon>Mycobacteriales</taxon>
        <taxon>Nocardiaceae</taxon>
        <taxon>Nocardia</taxon>
    </lineage>
</organism>
<dbReference type="InterPro" id="IPR037883">
    <property type="entry name" value="Knr4/Smi1-like_sf"/>
</dbReference>
<gene>
    <name evidence="1" type="ORF">GLP40_26020</name>
</gene>
<protein>
    <submittedName>
        <fullName evidence="1">SMI1/KNR4 family protein</fullName>
    </submittedName>
</protein>
<dbReference type="AlphaFoldDB" id="A0A6I3L1M1"/>
<dbReference type="EMBL" id="WMBB01000013">
    <property type="protein sequence ID" value="MTE16212.1"/>
    <property type="molecule type" value="Genomic_DNA"/>
</dbReference>
<sequence length="148" mass="16199">MESLRHDLLISGIATSPSEIIGCSGNEIAQVVATAGSFPIPDAYIAFLEVFGRKAGDLFRGTDLFFPGCLDAKDSAIDVASGPDETLTLENRFFFGHHQGYKVYFFELGSEAVYGYQEGYPHVHKLADSLVDWLRHALGVQKEIVGKN</sequence>
<reference evidence="1 2" key="1">
    <citation type="submission" date="2019-11" db="EMBL/GenBank/DDBJ databases">
        <title>Nocardia sp. nov. CT2-14 isolated from soil.</title>
        <authorList>
            <person name="Kanchanasin P."/>
            <person name="Tanasupawat S."/>
            <person name="Yuki M."/>
            <person name="Kudo T."/>
        </authorList>
    </citation>
    <scope>NUCLEOTIDE SEQUENCE [LARGE SCALE GENOMIC DNA]</scope>
    <source>
        <strain evidence="1 2">CT2-14</strain>
    </source>
</reference>
<name>A0A6I3L1M1_9NOCA</name>
<evidence type="ECO:0000313" key="2">
    <source>
        <dbReference type="Proteomes" id="UP000432464"/>
    </source>
</evidence>
<keyword evidence="2" id="KW-1185">Reference proteome</keyword>
<comment type="caution">
    <text evidence="1">The sequence shown here is derived from an EMBL/GenBank/DDBJ whole genome shotgun (WGS) entry which is preliminary data.</text>
</comment>
<accession>A0A6I3L1M1</accession>
<dbReference type="SUPFAM" id="SSF160631">
    <property type="entry name" value="SMI1/KNR4-like"/>
    <property type="match status" value="1"/>
</dbReference>